<proteinExistence type="predicted"/>
<keyword evidence="2" id="KW-0964">Secreted</keyword>
<evidence type="ECO:0000313" key="9">
    <source>
        <dbReference type="Proteomes" id="UP000622638"/>
    </source>
</evidence>
<dbReference type="Pfam" id="PF13018">
    <property type="entry name" value="ESPR"/>
    <property type="match status" value="1"/>
</dbReference>
<evidence type="ECO:0000256" key="1">
    <source>
        <dbReference type="ARBA" id="ARBA00004613"/>
    </source>
</evidence>
<keyword evidence="9" id="KW-1185">Reference proteome</keyword>
<dbReference type="Proteomes" id="UP000430634">
    <property type="component" value="Unassembled WGS sequence"/>
</dbReference>
<dbReference type="InterPro" id="IPR041286">
    <property type="entry name" value="MBG_2"/>
</dbReference>
<feature type="compositionally biased region" description="Pro residues" evidence="4">
    <location>
        <begin position="1023"/>
        <end position="1034"/>
    </location>
</feature>
<dbReference type="RefSeq" id="WP_155471081.1">
    <property type="nucleotide sequence ID" value="NZ_BMKG01000009.1"/>
</dbReference>
<comment type="subcellular location">
    <subcellularLocation>
        <location evidence="1">Secreted</location>
    </subcellularLocation>
</comment>
<dbReference type="Proteomes" id="UP000622638">
    <property type="component" value="Unassembled WGS sequence"/>
</dbReference>
<evidence type="ECO:0000313" key="8">
    <source>
        <dbReference type="Proteomes" id="UP000430634"/>
    </source>
</evidence>
<evidence type="ECO:0000313" key="6">
    <source>
        <dbReference type="EMBL" id="GGC01819.1"/>
    </source>
</evidence>
<dbReference type="PANTHER" id="PTHR12338">
    <property type="entry name" value="AUTOTRANSPORTER"/>
    <property type="match status" value="1"/>
</dbReference>
<organism evidence="7 8">
    <name type="scientific">Pseudoduganella buxea</name>
    <dbReference type="NCBI Taxonomy" id="1949069"/>
    <lineage>
        <taxon>Bacteria</taxon>
        <taxon>Pseudomonadati</taxon>
        <taxon>Pseudomonadota</taxon>
        <taxon>Betaproteobacteria</taxon>
        <taxon>Burkholderiales</taxon>
        <taxon>Oxalobacteraceae</taxon>
        <taxon>Telluria group</taxon>
        <taxon>Pseudoduganella</taxon>
    </lineage>
</organism>
<dbReference type="Gene3D" id="3.30.160.710">
    <property type="match status" value="1"/>
</dbReference>
<dbReference type="Pfam" id="PF18657">
    <property type="entry name" value="YDG"/>
    <property type="match status" value="2"/>
</dbReference>
<feature type="compositionally biased region" description="Low complexity" evidence="4">
    <location>
        <begin position="1094"/>
        <end position="1120"/>
    </location>
</feature>
<dbReference type="Pfam" id="PF05860">
    <property type="entry name" value="TPS"/>
    <property type="match status" value="1"/>
</dbReference>
<dbReference type="Pfam" id="PF18676">
    <property type="entry name" value="MBG_2"/>
    <property type="match status" value="2"/>
</dbReference>
<dbReference type="EMBL" id="BMKG01000009">
    <property type="protein sequence ID" value="GGC01819.1"/>
    <property type="molecule type" value="Genomic_DNA"/>
</dbReference>
<dbReference type="EMBL" id="WNKZ01000035">
    <property type="protein sequence ID" value="MTV53772.1"/>
    <property type="molecule type" value="Genomic_DNA"/>
</dbReference>
<dbReference type="NCBIfam" id="TIGR01901">
    <property type="entry name" value="adhes_NPXG"/>
    <property type="match status" value="1"/>
</dbReference>
<feature type="region of interest" description="Disordered" evidence="4">
    <location>
        <begin position="1094"/>
        <end position="1142"/>
    </location>
</feature>
<sequence>MNNIYRSIWNPAAGTFVAVSEHANGAGKQSSHGTGLAMTALPMTALALSLMLVGTVAHALPTGGVVTAGVAAIGGTPGSVVITQSTPNAVINWHGFDVAAGESVRFVQPGSNAVALNRVLGSDPSSILGTLSANGKVFLINPNGILFGRGATVNVAGLVASSLALGDADFMAGRYGFAGTGTGAVTNHGTINAPGGYVALLGARVANDGIIAARLGSVALAAGSAITLDVAGDGLLNVAIGQGAIDALVQNGGLIQADGGQVLLSARAAGGLLQGAVNNSGVIEARSLEQRHGTIRLAGDATTGSVQVGGKLDASGLGAGQTGGTVQVLGNSVNLTGATIDASGDAGGGLVHIGGGFHGDPAIPAAHDTVVDGGAVHADAIGTGNGGRIALWSVGRTAVNATLTARGGAQGGDGGFIETSGKDVVLGAGKSISTVAPQGRTGTWLLDPVNWTIAAAGGDETPGDVVTSMASSDRLINATNDITVADALVWTTGQKLALDAGHDVRIDASMTASTAGSAIMLTAGNDVLVNAALTASAMGSRIVLTAGRDVTSTAAITATATDAKIAMTAGRDVSVVAITADGGGSADLVARGTVTLNGQVSADNGAVTLVADNDGTGPGIAGGTVRFVGPASVSAMATTIRFNPATYAGTTTEIADYTTKVASGAIDARAWVFAQADNKVYDGNRAATLSLRGTPNVGNSVALVAGSATFDNKNVGTTKPVAFTGYTLGGADGAKFALFAPFGSTAGSGTTMADITPRPLTVTAIGNDKVYDGRRAGVVALADNRVAGDLLGITATAANFVNANVGNGKAVTVTGIKLTGADAGNYSANTSAATAADITPAPLTVRANDASKTYGQTLALSPSAFTQKGLVNGETIGSVNPASAGTSADAGVAGNPYAIVPSGASGGTFAPSNYVITYLNGALVVHQAALTVTANDVTRTYDEGTVLSGFTTSGLVNSETVGSVTQTSPGIVASASAPGTYTITPSDATGGTFTPGNYAISYAAGALTVLAAAVTPPVVVPPTTPTAPPSPPAAPVTSQPSTPALPPAPSSPSQQDVAHHPQPRALVATVPFAVRETRQAVVVPAPLPAGLLTLAQPGDPEPEAALPAAPAARPAADAPPVMSRSDPAITVPVHRVRKQDRN</sequence>
<keyword evidence="3" id="KW-0732">Signal</keyword>
<dbReference type="AlphaFoldDB" id="A0A6I3SZV5"/>
<evidence type="ECO:0000259" key="5">
    <source>
        <dbReference type="SMART" id="SM00912"/>
    </source>
</evidence>
<comment type="caution">
    <text evidence="7">The sequence shown here is derived from an EMBL/GenBank/DDBJ whole genome shotgun (WGS) entry which is preliminary data.</text>
</comment>
<protein>
    <submittedName>
        <fullName evidence="7">Filamentous hemagglutinin N-terminal domain-containing protein</fullName>
    </submittedName>
</protein>
<reference evidence="7 8" key="3">
    <citation type="submission" date="2019-11" db="EMBL/GenBank/DDBJ databases">
        <title>Type strains purchased from KCTC, JCM and DSMZ.</title>
        <authorList>
            <person name="Lu H."/>
        </authorList>
    </citation>
    <scope>NUCLEOTIDE SEQUENCE [LARGE SCALE GENOMIC DNA]</scope>
    <source>
        <strain evidence="7 8">KCTC 52429</strain>
    </source>
</reference>
<feature type="domain" description="Filamentous haemagglutinin FhaB/tRNA nuclease CdiA-like TPS" evidence="5">
    <location>
        <begin position="57"/>
        <end position="169"/>
    </location>
</feature>
<gene>
    <name evidence="6" type="ORF">GCM10011572_24700</name>
    <name evidence="7" type="ORF">GM672_13635</name>
</gene>
<reference evidence="9" key="2">
    <citation type="journal article" date="2019" name="Int. J. Syst. Evol. Microbiol.">
        <title>The Global Catalogue of Microorganisms (GCM) 10K type strain sequencing project: providing services to taxonomists for standard genome sequencing and annotation.</title>
        <authorList>
            <consortium name="The Broad Institute Genomics Platform"/>
            <consortium name="The Broad Institute Genome Sequencing Center for Infectious Disease"/>
            <person name="Wu L."/>
            <person name="Ma J."/>
        </authorList>
    </citation>
    <scope>NUCLEOTIDE SEQUENCE [LARGE SCALE GENOMIC DNA]</scope>
    <source>
        <strain evidence="9">CGMCC 1.15931</strain>
    </source>
</reference>
<reference evidence="6" key="1">
    <citation type="journal article" date="2014" name="Int. J. Syst. Evol. Microbiol.">
        <title>Complete genome of a new Firmicutes species belonging to the dominant human colonic microbiota ('Ruminococcus bicirculans') reveals two chromosomes and a selective capacity to utilize plant glucans.</title>
        <authorList>
            <consortium name="NISC Comparative Sequencing Program"/>
            <person name="Wegmann U."/>
            <person name="Louis P."/>
            <person name="Goesmann A."/>
            <person name="Henrissat B."/>
            <person name="Duncan S.H."/>
            <person name="Flint H.J."/>
        </authorList>
    </citation>
    <scope>NUCLEOTIDE SEQUENCE</scope>
    <source>
        <strain evidence="6">CGMCC 1.15931</strain>
    </source>
</reference>
<evidence type="ECO:0000256" key="3">
    <source>
        <dbReference type="ARBA" id="ARBA00022729"/>
    </source>
</evidence>
<dbReference type="SMART" id="SM00912">
    <property type="entry name" value="Haemagg_act"/>
    <property type="match status" value="1"/>
</dbReference>
<dbReference type="InterPro" id="IPR024973">
    <property type="entry name" value="ESPR"/>
</dbReference>
<feature type="region of interest" description="Disordered" evidence="4">
    <location>
        <begin position="1023"/>
        <end position="1061"/>
    </location>
</feature>
<dbReference type="OrthoDB" id="218680at2"/>
<dbReference type="InterPro" id="IPR008638">
    <property type="entry name" value="FhaB/CdiA-like_TPS"/>
</dbReference>
<dbReference type="InterPro" id="IPR050909">
    <property type="entry name" value="Bact_Autotransporter_VF"/>
</dbReference>
<dbReference type="InterPro" id="IPR041248">
    <property type="entry name" value="YDG"/>
</dbReference>
<dbReference type="InterPro" id="IPR011050">
    <property type="entry name" value="Pectin_lyase_fold/virulence"/>
</dbReference>
<dbReference type="SUPFAM" id="SSF51126">
    <property type="entry name" value="Pectin lyase-like"/>
    <property type="match status" value="1"/>
</dbReference>
<dbReference type="Gene3D" id="2.160.20.10">
    <property type="entry name" value="Single-stranded right-handed beta-helix, Pectin lyase-like"/>
    <property type="match status" value="1"/>
</dbReference>
<dbReference type="InterPro" id="IPR012334">
    <property type="entry name" value="Pectin_lyas_fold"/>
</dbReference>
<accession>A0A6I3SZV5</accession>
<dbReference type="PANTHER" id="PTHR12338:SF8">
    <property type="entry name" value="HEME_HEMOPEXIN-BINDING PROTEIN"/>
    <property type="match status" value="1"/>
</dbReference>
<dbReference type="GO" id="GO:0005576">
    <property type="term" value="C:extracellular region"/>
    <property type="evidence" value="ECO:0007669"/>
    <property type="project" value="UniProtKB-SubCell"/>
</dbReference>
<evidence type="ECO:0000313" key="7">
    <source>
        <dbReference type="EMBL" id="MTV53772.1"/>
    </source>
</evidence>
<evidence type="ECO:0000256" key="4">
    <source>
        <dbReference type="SAM" id="MobiDB-lite"/>
    </source>
</evidence>
<reference evidence="6" key="4">
    <citation type="submission" date="2024-05" db="EMBL/GenBank/DDBJ databases">
        <authorList>
            <person name="Sun Q."/>
            <person name="Zhou Y."/>
        </authorList>
    </citation>
    <scope>NUCLEOTIDE SEQUENCE</scope>
    <source>
        <strain evidence="6">CGMCC 1.15931</strain>
    </source>
</reference>
<name>A0A6I3SZV5_9BURK</name>
<evidence type="ECO:0000256" key="2">
    <source>
        <dbReference type="ARBA" id="ARBA00022525"/>
    </source>
</evidence>